<dbReference type="EMBL" id="KB206772">
    <property type="protein sequence ID" value="ELP87994.1"/>
    <property type="molecule type" value="Genomic_DNA"/>
</dbReference>
<dbReference type="AlphaFoldDB" id="A0A0A1U1U6"/>
<feature type="non-terminal residue" evidence="1">
    <location>
        <position position="148"/>
    </location>
</feature>
<organism evidence="1 2">
    <name type="scientific">Entamoeba invadens IP1</name>
    <dbReference type="NCBI Taxonomy" id="370355"/>
    <lineage>
        <taxon>Eukaryota</taxon>
        <taxon>Amoebozoa</taxon>
        <taxon>Evosea</taxon>
        <taxon>Archamoebae</taxon>
        <taxon>Mastigamoebida</taxon>
        <taxon>Entamoebidae</taxon>
        <taxon>Entamoeba</taxon>
    </lineage>
</organism>
<dbReference type="GeneID" id="14886998"/>
<feature type="non-terminal residue" evidence="1">
    <location>
        <position position="1"/>
    </location>
</feature>
<evidence type="ECO:0000313" key="1">
    <source>
        <dbReference type="EMBL" id="ELP87994.1"/>
    </source>
</evidence>
<reference evidence="1 2" key="1">
    <citation type="submission" date="2012-10" db="EMBL/GenBank/DDBJ databases">
        <authorList>
            <person name="Zafar N."/>
            <person name="Inman J."/>
            <person name="Hall N."/>
            <person name="Lorenzi H."/>
            <person name="Caler E."/>
        </authorList>
    </citation>
    <scope>NUCLEOTIDE SEQUENCE [LARGE SCALE GENOMIC DNA]</scope>
    <source>
        <strain evidence="1 2">IP1</strain>
    </source>
</reference>
<dbReference type="KEGG" id="eiv:EIN_419230"/>
<dbReference type="VEuPathDB" id="AmoebaDB:EIN_419230"/>
<dbReference type="RefSeq" id="XP_004254765.1">
    <property type="nucleotide sequence ID" value="XM_004254717.1"/>
</dbReference>
<protein>
    <submittedName>
        <fullName evidence="1">Uncharacterized protein</fullName>
    </submittedName>
</protein>
<sequence length="148" mass="16382">MTIYTSIYYLLFVFQTSSRSVEISDYENVLCDDYDTNLVDDFSDLFEKLDLEYLLHEENVVEYVKEKYNNALDSVGNKIESTVTEGANYLVNNGDQIQTNLGNVKEKAEVWGNRAQMAQRGLFLAGSIPTPASAGLLAASSASGTIAK</sequence>
<dbReference type="Proteomes" id="UP000014680">
    <property type="component" value="Unassembled WGS sequence"/>
</dbReference>
<keyword evidence="2" id="KW-1185">Reference proteome</keyword>
<evidence type="ECO:0000313" key="2">
    <source>
        <dbReference type="Proteomes" id="UP000014680"/>
    </source>
</evidence>
<name>A0A0A1U1U6_ENTIV</name>
<gene>
    <name evidence="1" type="ORF">EIN_419230</name>
</gene>
<accession>A0A0A1U1U6</accession>
<proteinExistence type="predicted"/>